<evidence type="ECO:0000256" key="1">
    <source>
        <dbReference type="SAM" id="MobiDB-lite"/>
    </source>
</evidence>
<evidence type="ECO:0000313" key="2">
    <source>
        <dbReference type="EMBL" id="TQM65059.1"/>
    </source>
</evidence>
<dbReference type="RefSeq" id="WP_141842633.1">
    <property type="nucleotide sequence ID" value="NZ_VFPM01000001.1"/>
</dbReference>
<feature type="region of interest" description="Disordered" evidence="1">
    <location>
        <begin position="122"/>
        <end position="143"/>
    </location>
</feature>
<proteinExistence type="predicted"/>
<dbReference type="EMBL" id="VFPM01000001">
    <property type="protein sequence ID" value="TQM65059.1"/>
    <property type="molecule type" value="Genomic_DNA"/>
</dbReference>
<dbReference type="Proteomes" id="UP000316747">
    <property type="component" value="Unassembled WGS sequence"/>
</dbReference>
<reference evidence="2 3" key="1">
    <citation type="submission" date="2019-06" db="EMBL/GenBank/DDBJ databases">
        <title>Genome sequencing of plant associated microbes to promote plant fitness in Sorghum bicolor and Oryza sativa.</title>
        <authorList>
            <person name="Coleman-Derr D."/>
        </authorList>
    </citation>
    <scope>NUCLEOTIDE SEQUENCE [LARGE SCALE GENOMIC DNA]</scope>
    <source>
        <strain evidence="2 3">KV-663</strain>
    </source>
</reference>
<accession>A0A543I390</accession>
<sequence>MSFGPPADPAYLSFRDGVMVANDDLPDRFRWRWNPGHKRWFTYPASKWILDECGVTNTTPGSGFDLIRNDDSAVERARADTWLPELFARVSEAYEKQRRLWPNLVWTFHGGGDWRSAVAREGGYPDVDHPGDTAPPDDASWTDGLNPDCVKRVNEVREWIRLGAITTADGQRLMRKIVEDCTG</sequence>
<comment type="caution">
    <text evidence="2">The sequence shown here is derived from an EMBL/GenBank/DDBJ whole genome shotgun (WGS) entry which is preliminary data.</text>
</comment>
<evidence type="ECO:0000313" key="3">
    <source>
        <dbReference type="Proteomes" id="UP000316747"/>
    </source>
</evidence>
<protein>
    <submittedName>
        <fullName evidence="2">Uncharacterized protein</fullName>
    </submittedName>
</protein>
<gene>
    <name evidence="2" type="ORF">FBY41_1441</name>
</gene>
<keyword evidence="3" id="KW-1185">Reference proteome</keyword>
<dbReference type="AlphaFoldDB" id="A0A543I390"/>
<organism evidence="2 3">
    <name type="scientific">Humibacillus xanthopallidus</name>
    <dbReference type="NCBI Taxonomy" id="412689"/>
    <lineage>
        <taxon>Bacteria</taxon>
        <taxon>Bacillati</taxon>
        <taxon>Actinomycetota</taxon>
        <taxon>Actinomycetes</taxon>
        <taxon>Micrococcales</taxon>
        <taxon>Intrasporangiaceae</taxon>
        <taxon>Humibacillus</taxon>
    </lineage>
</organism>
<name>A0A543I390_9MICO</name>